<keyword evidence="1" id="KW-0378">Hydrolase</keyword>
<dbReference type="EC" id="3.5.99.2" evidence="1"/>
<evidence type="ECO:0000259" key="4">
    <source>
        <dbReference type="Pfam" id="PF03070"/>
    </source>
</evidence>
<organism evidence="5 6">
    <name type="scientific">Halotalea alkalilenta</name>
    <dbReference type="NCBI Taxonomy" id="376489"/>
    <lineage>
        <taxon>Bacteria</taxon>
        <taxon>Pseudomonadati</taxon>
        <taxon>Pseudomonadota</taxon>
        <taxon>Gammaproteobacteria</taxon>
        <taxon>Oceanospirillales</taxon>
        <taxon>Halomonadaceae</taxon>
        <taxon>Halotalea</taxon>
    </lineage>
</organism>
<comment type="function">
    <text evidence="1">Catalyzes an amino-pyrimidine hydrolysis reaction at the C5' of the pyrimidine moiety of thiamine compounds, a reaction that is part of a thiamine salvage pathway. Thus, catalyzes the conversion of 4-amino-5-aminomethyl-2-methylpyrimidine to 4-amino-5-hydroxymethyl-2-methylpyrimidine (HMP).</text>
</comment>
<evidence type="ECO:0000256" key="2">
    <source>
        <dbReference type="PIRSR" id="PIRSR003170-1"/>
    </source>
</evidence>
<dbReference type="InterPro" id="IPR050967">
    <property type="entry name" value="Thiamine_Salvage_TenA"/>
</dbReference>
<keyword evidence="6" id="KW-1185">Reference proteome</keyword>
<dbReference type="GO" id="GO:0009229">
    <property type="term" value="P:thiamine diphosphate biosynthetic process"/>
    <property type="evidence" value="ECO:0007669"/>
    <property type="project" value="UniProtKB-UniPathway"/>
</dbReference>
<evidence type="ECO:0000256" key="3">
    <source>
        <dbReference type="PIRSR" id="PIRSR003170-2"/>
    </source>
</evidence>
<dbReference type="AlphaFoldDB" id="A0A172YIM9"/>
<feature type="active site" description="Proton donor" evidence="2">
    <location>
        <position position="202"/>
    </location>
</feature>
<evidence type="ECO:0000256" key="1">
    <source>
        <dbReference type="PIRNR" id="PIRNR003170"/>
    </source>
</evidence>
<accession>A0A172YIM9</accession>
<dbReference type="InterPro" id="IPR016084">
    <property type="entry name" value="Haem_Oase-like_multi-hlx"/>
</dbReference>
<evidence type="ECO:0000313" key="5">
    <source>
        <dbReference type="EMBL" id="ANF59071.1"/>
    </source>
</evidence>
<feature type="binding site" evidence="3">
    <location>
        <position position="44"/>
    </location>
    <ligand>
        <name>substrate</name>
    </ligand>
</feature>
<evidence type="ECO:0000313" key="6">
    <source>
        <dbReference type="Proteomes" id="UP000077875"/>
    </source>
</evidence>
<reference evidence="5 6" key="1">
    <citation type="submission" date="2016-04" db="EMBL/GenBank/DDBJ databases">
        <title>Complete Genome Sequence of Halotalea alkalilenta IHB B 13600.</title>
        <authorList>
            <person name="Swarnkar M.K."/>
            <person name="Sharma A."/>
            <person name="Kaushal K."/>
            <person name="Soni R."/>
            <person name="Rana S."/>
            <person name="Singh A.K."/>
            <person name="Gulati A."/>
        </authorList>
    </citation>
    <scope>NUCLEOTIDE SEQUENCE [LARGE SCALE GENOMIC DNA]</scope>
    <source>
        <strain evidence="5 6">IHB B 13600</strain>
    </source>
</reference>
<dbReference type="Proteomes" id="UP000077875">
    <property type="component" value="Chromosome"/>
</dbReference>
<proteinExistence type="inferred from homology"/>
<comment type="pathway">
    <text evidence="1">Cofactor biosynthesis; thiamine diphosphate biosynthesis.</text>
</comment>
<dbReference type="KEGG" id="haa:A5892_17700"/>
<sequence length="215" mass="24803">MHLCHRLRDAAQPHWDAAIHHRFVDELIEGRIDDAVFARYLVQDYCFCDSFVRLMGAAVCAADDADARLVHARQLAVVAGDEHRYFLDAFAALGVEEREWRSPELAGPTREFIDLMDEACASQDYAVILVVLVVAEWLYLDWASRATAPLPPRPEHHDWIRIHADAEFVRWVDFLRGELERVGAGREFECLSTPFIRAARIEERFFDMAYDQARD</sequence>
<comment type="catalytic activity">
    <reaction evidence="1">
        <text>4-amino-5-aminomethyl-2-methylpyrimidine + H2O = 4-amino-5-hydroxymethyl-2-methylpyrimidine + NH4(+)</text>
        <dbReference type="Rhea" id="RHEA:31799"/>
        <dbReference type="ChEBI" id="CHEBI:15377"/>
        <dbReference type="ChEBI" id="CHEBI:16892"/>
        <dbReference type="ChEBI" id="CHEBI:28938"/>
        <dbReference type="ChEBI" id="CHEBI:63416"/>
        <dbReference type="EC" id="3.5.99.2"/>
    </reaction>
</comment>
<dbReference type="GO" id="GO:0005829">
    <property type="term" value="C:cytosol"/>
    <property type="evidence" value="ECO:0007669"/>
    <property type="project" value="TreeGrafter"/>
</dbReference>
<dbReference type="EMBL" id="CP015243">
    <property type="protein sequence ID" value="ANF59071.1"/>
    <property type="molecule type" value="Genomic_DNA"/>
</dbReference>
<feature type="domain" description="Thiaminase-2/PQQC" evidence="4">
    <location>
        <begin position="9"/>
        <end position="211"/>
    </location>
</feature>
<keyword evidence="1" id="KW-0784">Thiamine biosynthesis</keyword>
<dbReference type="Gene3D" id="1.20.910.10">
    <property type="entry name" value="Heme oxygenase-like"/>
    <property type="match status" value="1"/>
</dbReference>
<name>A0A172YIM9_9GAMM</name>
<protein>
    <recommendedName>
        <fullName evidence="1">Aminopyrimidine aminohydrolase</fullName>
        <ecNumber evidence="1">3.5.99.2</ecNumber>
    </recommendedName>
</protein>
<gene>
    <name evidence="5" type="ORF">A5892_17700</name>
</gene>
<dbReference type="UniPathway" id="UPA00060"/>
<comment type="catalytic activity">
    <reaction evidence="1">
        <text>thiamine + H2O = 5-(2-hydroxyethyl)-4-methylthiazole + 4-amino-5-hydroxymethyl-2-methylpyrimidine + H(+)</text>
        <dbReference type="Rhea" id="RHEA:17509"/>
        <dbReference type="ChEBI" id="CHEBI:15377"/>
        <dbReference type="ChEBI" id="CHEBI:15378"/>
        <dbReference type="ChEBI" id="CHEBI:16892"/>
        <dbReference type="ChEBI" id="CHEBI:17957"/>
        <dbReference type="ChEBI" id="CHEBI:18385"/>
        <dbReference type="EC" id="3.5.99.2"/>
    </reaction>
</comment>
<feature type="binding site" evidence="3">
    <location>
        <position position="82"/>
    </location>
    <ligand>
        <name>substrate</name>
    </ligand>
</feature>
<dbReference type="PIRSF" id="PIRSF003170">
    <property type="entry name" value="Pet18p"/>
    <property type="match status" value="1"/>
</dbReference>
<dbReference type="PANTHER" id="PTHR43198:SF2">
    <property type="entry name" value="SI:CH1073-67J19.1-RELATED"/>
    <property type="match status" value="1"/>
</dbReference>
<comment type="similarity">
    <text evidence="1">Belongs to the TenA family.</text>
</comment>
<dbReference type="GO" id="GO:0050334">
    <property type="term" value="F:thiaminase activity"/>
    <property type="evidence" value="ECO:0007669"/>
    <property type="project" value="UniProtKB-UniRule"/>
</dbReference>
<dbReference type="RefSeq" id="WP_064123918.1">
    <property type="nucleotide sequence ID" value="NZ_CP015243.1"/>
</dbReference>
<dbReference type="PANTHER" id="PTHR43198">
    <property type="entry name" value="BIFUNCTIONAL TH2 PROTEIN"/>
    <property type="match status" value="1"/>
</dbReference>
<dbReference type="STRING" id="376489.A5892_17700"/>
<dbReference type="InterPro" id="IPR004305">
    <property type="entry name" value="Thiaminase-2/PQQC"/>
</dbReference>
<dbReference type="SUPFAM" id="SSF48613">
    <property type="entry name" value="Heme oxygenase-like"/>
    <property type="match status" value="1"/>
</dbReference>
<feature type="binding site" evidence="3">
    <location>
        <position position="136"/>
    </location>
    <ligand>
        <name>substrate</name>
    </ligand>
</feature>
<dbReference type="Pfam" id="PF03070">
    <property type="entry name" value="TENA_THI-4"/>
    <property type="match status" value="1"/>
</dbReference>
<dbReference type="CDD" id="cd19358">
    <property type="entry name" value="TenA_E_Spr0628-like"/>
    <property type="match status" value="1"/>
</dbReference>
<dbReference type="GO" id="GO:0009228">
    <property type="term" value="P:thiamine biosynthetic process"/>
    <property type="evidence" value="ECO:0007669"/>
    <property type="project" value="UniProtKB-KW"/>
</dbReference>
<dbReference type="InterPro" id="IPR026285">
    <property type="entry name" value="TenA_E"/>
</dbReference>